<comment type="catalytic activity">
    <reaction evidence="11">
        <text>tRNA(Thr) + L-threonine + ATP = L-threonyl-tRNA(Thr) + AMP + diphosphate + H(+)</text>
        <dbReference type="Rhea" id="RHEA:24624"/>
        <dbReference type="Rhea" id="RHEA-COMP:9670"/>
        <dbReference type="Rhea" id="RHEA-COMP:9704"/>
        <dbReference type="ChEBI" id="CHEBI:15378"/>
        <dbReference type="ChEBI" id="CHEBI:30616"/>
        <dbReference type="ChEBI" id="CHEBI:33019"/>
        <dbReference type="ChEBI" id="CHEBI:57926"/>
        <dbReference type="ChEBI" id="CHEBI:78442"/>
        <dbReference type="ChEBI" id="CHEBI:78534"/>
        <dbReference type="ChEBI" id="CHEBI:456215"/>
        <dbReference type="EC" id="6.1.1.3"/>
    </reaction>
</comment>
<evidence type="ECO:0000256" key="3">
    <source>
        <dbReference type="ARBA" id="ARBA00013163"/>
    </source>
</evidence>
<accession>A0A7N0V9R3</accession>
<dbReference type="GO" id="GO:0005739">
    <property type="term" value="C:mitochondrion"/>
    <property type="evidence" value="ECO:0007669"/>
    <property type="project" value="TreeGrafter"/>
</dbReference>
<evidence type="ECO:0000256" key="4">
    <source>
        <dbReference type="ARBA" id="ARBA00022490"/>
    </source>
</evidence>
<dbReference type="CDD" id="cd01667">
    <property type="entry name" value="TGS_ThrRS"/>
    <property type="match status" value="1"/>
</dbReference>
<dbReference type="FunFam" id="3.30.930.10:FF:000009">
    <property type="entry name" value="Threonine--tRNA ligase 2, cytoplasmic"/>
    <property type="match status" value="1"/>
</dbReference>
<dbReference type="InterPro" id="IPR002320">
    <property type="entry name" value="Thr-tRNA-ligase_IIa"/>
</dbReference>
<dbReference type="PROSITE" id="PS50862">
    <property type="entry name" value="AA_TRNA_LIGASE_II"/>
    <property type="match status" value="1"/>
</dbReference>
<evidence type="ECO:0000256" key="2">
    <source>
        <dbReference type="ARBA" id="ARBA00008226"/>
    </source>
</evidence>
<dbReference type="PROSITE" id="PS51880">
    <property type="entry name" value="TGS"/>
    <property type="match status" value="1"/>
</dbReference>
<dbReference type="GO" id="GO:0009507">
    <property type="term" value="C:chloroplast"/>
    <property type="evidence" value="ECO:0007669"/>
    <property type="project" value="TreeGrafter"/>
</dbReference>
<keyword evidence="15" id="KW-1185">Reference proteome</keyword>
<dbReference type="Gene3D" id="3.10.20.30">
    <property type="match status" value="1"/>
</dbReference>
<evidence type="ECO:0000256" key="10">
    <source>
        <dbReference type="ARBA" id="ARBA00031900"/>
    </source>
</evidence>
<dbReference type="NCBIfam" id="TIGR00418">
    <property type="entry name" value="thrS"/>
    <property type="match status" value="1"/>
</dbReference>
<sequence>MRCAQIGGLCTVFLRRQTSSSIHHHHLRLLPHLSTRPVFSATSAMAVSNQKDQAYLDAVIEKRISMFKQIQQAQDEQRQAMAGDPIKITMPDGSVKEGKKWQSRPFDIALEIAKSLASNALISQVNGVLWDMYRPLEGDCELKFFNFDTDEGRDTFWHSSAHILGEALEQEYGCKLCIGPCTTRGEGFYYDAFYGDLGLNEDHFKRIESGASKAAGEKQPFERIEVTRAQALEMFSDNSFKVEIIKDLPEDKTITVYRCGPLVDLCRGPHIPNTSFVKAFKCLKASSAYWRGDKNRESLQRVYGISYPDQKRLKEYITRLEEAKKYDHRLLGVKQELFFCHPYSPGSWFFLPHGARVYNKLQEFIRSQYWQRGYEEVKSPNMFNMQLWETSGHAANYKENMFVFEVEKQEFGLKPMNCPGHCLMFDHRVRSYRELPLRLADFGVLHRNEASGALTGLTRVRRFQQDDAHIFCRESQVKAEVMAALDFINHVYNIFGFTYDLKLSTRPEKYLGELATWDKAEADLTEALNEFGKPWEINEGDGAFYGPKIDISVSDALKRKFQCATLQLDFQLPQRFNLTFSAEDESKREKPVMIHRAVLGSVERMFAILLEHYKGKWPFWLSPRQAIVCPVSEKSQAYGLK</sequence>
<dbReference type="InterPro" id="IPR004095">
    <property type="entry name" value="TGS"/>
</dbReference>
<dbReference type="Pfam" id="PF02824">
    <property type="entry name" value="TGS"/>
    <property type="match status" value="1"/>
</dbReference>
<dbReference type="SMART" id="SM00863">
    <property type="entry name" value="tRNA_SAD"/>
    <property type="match status" value="1"/>
</dbReference>
<dbReference type="Gene3D" id="3.30.980.10">
    <property type="entry name" value="Threonyl-trna Synthetase, Chain A, domain 2"/>
    <property type="match status" value="1"/>
</dbReference>
<dbReference type="GO" id="GO:0004829">
    <property type="term" value="F:threonine-tRNA ligase activity"/>
    <property type="evidence" value="ECO:0007669"/>
    <property type="project" value="UniProtKB-EC"/>
</dbReference>
<dbReference type="AlphaFoldDB" id="A0A7N0V9R3"/>
<comment type="similarity">
    <text evidence="2">Belongs to the class-II aminoacyl-tRNA synthetase family.</text>
</comment>
<dbReference type="InterPro" id="IPR045864">
    <property type="entry name" value="aa-tRNA-synth_II/BPL/LPL"/>
</dbReference>
<dbReference type="InterPro" id="IPR012947">
    <property type="entry name" value="tRNA_SAD"/>
</dbReference>
<dbReference type="EnsemblPlants" id="Kaladp0384s0003.1.v1.1">
    <property type="protein sequence ID" value="Kaladp0384s0003.1.v1.1"/>
    <property type="gene ID" value="Kaladp0384s0003.v1.1"/>
</dbReference>
<keyword evidence="6" id="KW-0547">Nucleotide-binding</keyword>
<dbReference type="InterPro" id="IPR012676">
    <property type="entry name" value="TGS-like"/>
</dbReference>
<keyword evidence="4" id="KW-0963">Cytoplasm</keyword>
<feature type="domain" description="TGS" evidence="13">
    <location>
        <begin position="84"/>
        <end position="146"/>
    </location>
</feature>
<proteinExistence type="inferred from homology"/>
<reference evidence="14" key="1">
    <citation type="submission" date="2021-01" db="UniProtKB">
        <authorList>
            <consortium name="EnsemblPlants"/>
        </authorList>
    </citation>
    <scope>IDENTIFICATION</scope>
</reference>
<dbReference type="OMA" id="GGFFYEM"/>
<dbReference type="Pfam" id="PF00587">
    <property type="entry name" value="tRNA-synt_2b"/>
    <property type="match status" value="1"/>
</dbReference>
<keyword evidence="8" id="KW-0648">Protein biosynthesis</keyword>
<dbReference type="SUPFAM" id="SSF81271">
    <property type="entry name" value="TGS-like"/>
    <property type="match status" value="1"/>
</dbReference>
<dbReference type="Gene3D" id="3.30.930.10">
    <property type="entry name" value="Bira Bifunctional Protein, Domain 2"/>
    <property type="match status" value="1"/>
</dbReference>
<dbReference type="InterPro" id="IPR033728">
    <property type="entry name" value="ThrRS_core"/>
</dbReference>
<dbReference type="Gramene" id="Kaladp0384s0003.1.v1.1">
    <property type="protein sequence ID" value="Kaladp0384s0003.1.v1.1"/>
    <property type="gene ID" value="Kaladp0384s0003.v1.1"/>
</dbReference>
<dbReference type="Pfam" id="PF07973">
    <property type="entry name" value="tRNA_SAD"/>
    <property type="match status" value="1"/>
</dbReference>
<dbReference type="EC" id="6.1.1.3" evidence="3"/>
<dbReference type="PANTHER" id="PTHR11451">
    <property type="entry name" value="THREONINE-TRNA LIGASE"/>
    <property type="match status" value="1"/>
</dbReference>
<keyword evidence="7" id="KW-0067">ATP-binding</keyword>
<dbReference type="SUPFAM" id="SSF55681">
    <property type="entry name" value="Class II aaRS and biotin synthetases"/>
    <property type="match status" value="1"/>
</dbReference>
<dbReference type="InterPro" id="IPR006195">
    <property type="entry name" value="aa-tRNA-synth_II"/>
</dbReference>
<evidence type="ECO:0000256" key="9">
    <source>
        <dbReference type="ARBA" id="ARBA00023146"/>
    </source>
</evidence>
<keyword evidence="5" id="KW-0436">Ligase</keyword>
<evidence type="ECO:0000256" key="11">
    <source>
        <dbReference type="ARBA" id="ARBA00049515"/>
    </source>
</evidence>
<dbReference type="GO" id="GO:0006435">
    <property type="term" value="P:threonyl-tRNA aminoacylation"/>
    <property type="evidence" value="ECO:0007669"/>
    <property type="project" value="InterPro"/>
</dbReference>
<dbReference type="Proteomes" id="UP000594263">
    <property type="component" value="Unplaced"/>
</dbReference>
<dbReference type="GO" id="GO:0005524">
    <property type="term" value="F:ATP binding"/>
    <property type="evidence" value="ECO:0007669"/>
    <property type="project" value="UniProtKB-KW"/>
</dbReference>
<evidence type="ECO:0000313" key="15">
    <source>
        <dbReference type="Proteomes" id="UP000594263"/>
    </source>
</evidence>
<dbReference type="PANTHER" id="PTHR11451:SF46">
    <property type="entry name" value="THREONINE--TRNA LIGASE"/>
    <property type="match status" value="1"/>
</dbReference>
<dbReference type="CDD" id="cd00771">
    <property type="entry name" value="ThrRS_core"/>
    <property type="match status" value="1"/>
</dbReference>
<dbReference type="InterPro" id="IPR012675">
    <property type="entry name" value="Beta-grasp_dom_sf"/>
</dbReference>
<organism evidence="14 15">
    <name type="scientific">Kalanchoe fedtschenkoi</name>
    <name type="common">Lavender scallops</name>
    <name type="synonym">South American air plant</name>
    <dbReference type="NCBI Taxonomy" id="63787"/>
    <lineage>
        <taxon>Eukaryota</taxon>
        <taxon>Viridiplantae</taxon>
        <taxon>Streptophyta</taxon>
        <taxon>Embryophyta</taxon>
        <taxon>Tracheophyta</taxon>
        <taxon>Spermatophyta</taxon>
        <taxon>Magnoliopsida</taxon>
        <taxon>eudicotyledons</taxon>
        <taxon>Gunneridae</taxon>
        <taxon>Pentapetalae</taxon>
        <taxon>Saxifragales</taxon>
        <taxon>Crassulaceae</taxon>
        <taxon>Kalanchoe</taxon>
    </lineage>
</organism>
<comment type="subcellular location">
    <subcellularLocation>
        <location evidence="1">Cytoplasm</location>
    </subcellularLocation>
</comment>
<dbReference type="InterPro" id="IPR018163">
    <property type="entry name" value="Thr/Ala-tRNA-synth_IIc_edit"/>
</dbReference>
<evidence type="ECO:0000259" key="13">
    <source>
        <dbReference type="PROSITE" id="PS51880"/>
    </source>
</evidence>
<evidence type="ECO:0000256" key="8">
    <source>
        <dbReference type="ARBA" id="ARBA00022917"/>
    </source>
</evidence>
<evidence type="ECO:0000313" key="14">
    <source>
        <dbReference type="EnsemblPlants" id="Kaladp0384s0003.1.v1.1"/>
    </source>
</evidence>
<protein>
    <recommendedName>
        <fullName evidence="3">threonine--tRNA ligase</fullName>
        <ecNumber evidence="3">6.1.1.3</ecNumber>
    </recommendedName>
    <alternativeName>
        <fullName evidence="10">Threonyl-tRNA synthetase</fullName>
    </alternativeName>
</protein>
<evidence type="ECO:0000256" key="6">
    <source>
        <dbReference type="ARBA" id="ARBA00022741"/>
    </source>
</evidence>
<dbReference type="PRINTS" id="PR01047">
    <property type="entry name" value="TRNASYNTHTHR"/>
</dbReference>
<evidence type="ECO:0000256" key="1">
    <source>
        <dbReference type="ARBA" id="ARBA00004496"/>
    </source>
</evidence>
<keyword evidence="9" id="KW-0030">Aminoacyl-tRNA synthetase</keyword>
<dbReference type="Gene3D" id="3.40.50.800">
    <property type="entry name" value="Anticodon-binding domain"/>
    <property type="match status" value="1"/>
</dbReference>
<evidence type="ECO:0000259" key="12">
    <source>
        <dbReference type="PROSITE" id="PS50862"/>
    </source>
</evidence>
<dbReference type="InterPro" id="IPR002314">
    <property type="entry name" value="aa-tRNA-synt_IIb"/>
</dbReference>
<feature type="domain" description="Aminoacyl-transfer RNA synthetases class-II family profile" evidence="12">
    <location>
        <begin position="352"/>
        <end position="618"/>
    </location>
</feature>
<evidence type="ECO:0000256" key="5">
    <source>
        <dbReference type="ARBA" id="ARBA00022598"/>
    </source>
</evidence>
<dbReference type="SUPFAM" id="SSF55186">
    <property type="entry name" value="ThrRS/AlaRS common domain"/>
    <property type="match status" value="1"/>
</dbReference>
<dbReference type="FunFam" id="3.10.20.30:FF:000006">
    <property type="entry name" value="Threonine--tRNA ligase, cytoplasmic"/>
    <property type="match status" value="1"/>
</dbReference>
<dbReference type="InterPro" id="IPR036621">
    <property type="entry name" value="Anticodon-bd_dom_sf"/>
</dbReference>
<name>A0A7N0V9R3_KALFE</name>
<evidence type="ECO:0000256" key="7">
    <source>
        <dbReference type="ARBA" id="ARBA00022840"/>
    </source>
</evidence>
<dbReference type="FunFam" id="3.30.980.10:FF:000005">
    <property type="entry name" value="Threonyl-tRNA synthetase, mitochondrial"/>
    <property type="match status" value="1"/>
</dbReference>